<keyword evidence="2" id="KW-1185">Reference proteome</keyword>
<reference evidence="3" key="1">
    <citation type="submission" date="2022-11" db="UniProtKB">
        <authorList>
            <consortium name="WormBaseParasite"/>
        </authorList>
    </citation>
    <scope>IDENTIFICATION</scope>
</reference>
<dbReference type="PANTHER" id="PTHR24413">
    <property type="entry name" value="SPECKLE-TYPE POZ PROTEIN"/>
    <property type="match status" value="1"/>
</dbReference>
<dbReference type="InterPro" id="IPR011333">
    <property type="entry name" value="SKP1/BTB/POZ_sf"/>
</dbReference>
<accession>A0A914QTS3</accession>
<organism evidence="2 3">
    <name type="scientific">Panagrolaimus davidi</name>
    <dbReference type="NCBI Taxonomy" id="227884"/>
    <lineage>
        <taxon>Eukaryota</taxon>
        <taxon>Metazoa</taxon>
        <taxon>Ecdysozoa</taxon>
        <taxon>Nematoda</taxon>
        <taxon>Chromadorea</taxon>
        <taxon>Rhabditida</taxon>
        <taxon>Tylenchina</taxon>
        <taxon>Panagrolaimomorpha</taxon>
        <taxon>Panagrolaimoidea</taxon>
        <taxon>Panagrolaimidae</taxon>
        <taxon>Panagrolaimus</taxon>
    </lineage>
</organism>
<dbReference type="SUPFAM" id="SSF54695">
    <property type="entry name" value="POZ domain"/>
    <property type="match status" value="1"/>
</dbReference>
<protein>
    <submittedName>
        <fullName evidence="3">BTB domain-containing protein</fullName>
    </submittedName>
</protein>
<proteinExistence type="predicted"/>
<sequence>MSCSKISTIEVPISITWKIPKEKLLNAKEKEEYKLQSEEFNVEEFPGLSYYMYFRYPKESAETEQFFGVFLCISMKEKMDMNVSHKISISSSNCVHEIYEKEFKSGHVYGMIIEDNCELFDPANNFFVNDSLIITMEAVLTVQKEVSGNSVPDSEISKTCECKLGLKLWDQDDKDFTFMVEEKEIQVHKNVISAESSVFDRMIKSGLQESKESKVAIIDFDYETVEAGLKFCYGIKDDKLYNVENGIKLLQFSDKYDIKDLKTFMETFLSSQISRMNACKLANASILGNSIVLRRKCIEYLIECNQKKIFVADLKILDKDFAFELMKASFSHYTM</sequence>
<dbReference type="Gene3D" id="2.60.210.10">
    <property type="entry name" value="Apoptosis, Tumor Necrosis Factor Receptor Associated Protein 2, Chain A"/>
    <property type="match status" value="1"/>
</dbReference>
<dbReference type="PROSITE" id="PS50097">
    <property type="entry name" value="BTB"/>
    <property type="match status" value="1"/>
</dbReference>
<dbReference type="CDD" id="cd18186">
    <property type="entry name" value="BTB_POZ_ZBTB_KLHL-like"/>
    <property type="match status" value="1"/>
</dbReference>
<dbReference type="SUPFAM" id="SSF49599">
    <property type="entry name" value="TRAF domain-like"/>
    <property type="match status" value="1"/>
</dbReference>
<dbReference type="Gene3D" id="3.30.710.10">
    <property type="entry name" value="Potassium Channel Kv1.1, Chain A"/>
    <property type="match status" value="1"/>
</dbReference>
<dbReference type="SMART" id="SM00225">
    <property type="entry name" value="BTB"/>
    <property type="match status" value="1"/>
</dbReference>
<dbReference type="InterPro" id="IPR008974">
    <property type="entry name" value="TRAF-like"/>
</dbReference>
<dbReference type="InterPro" id="IPR000210">
    <property type="entry name" value="BTB/POZ_dom"/>
</dbReference>
<dbReference type="AlphaFoldDB" id="A0A914QTS3"/>
<dbReference type="WBParaSite" id="PDA_v2.g7507.t1">
    <property type="protein sequence ID" value="PDA_v2.g7507.t1"/>
    <property type="gene ID" value="PDA_v2.g7507"/>
</dbReference>
<evidence type="ECO:0000313" key="2">
    <source>
        <dbReference type="Proteomes" id="UP000887578"/>
    </source>
</evidence>
<evidence type="ECO:0000259" key="1">
    <source>
        <dbReference type="PROSITE" id="PS50097"/>
    </source>
</evidence>
<name>A0A914QTS3_9BILA</name>
<dbReference type="Proteomes" id="UP000887578">
    <property type="component" value="Unplaced"/>
</dbReference>
<feature type="domain" description="BTB" evidence="1">
    <location>
        <begin position="174"/>
        <end position="233"/>
    </location>
</feature>
<evidence type="ECO:0000313" key="3">
    <source>
        <dbReference type="WBParaSite" id="PDA_v2.g7507.t1"/>
    </source>
</evidence>
<dbReference type="Pfam" id="PF00651">
    <property type="entry name" value="BTB"/>
    <property type="match status" value="1"/>
</dbReference>